<gene>
    <name evidence="1" type="ORF">F8M41_021974</name>
</gene>
<proteinExistence type="predicted"/>
<organism evidence="1 2">
    <name type="scientific">Gigaspora margarita</name>
    <dbReference type="NCBI Taxonomy" id="4874"/>
    <lineage>
        <taxon>Eukaryota</taxon>
        <taxon>Fungi</taxon>
        <taxon>Fungi incertae sedis</taxon>
        <taxon>Mucoromycota</taxon>
        <taxon>Glomeromycotina</taxon>
        <taxon>Glomeromycetes</taxon>
        <taxon>Diversisporales</taxon>
        <taxon>Gigasporaceae</taxon>
        <taxon>Gigaspora</taxon>
    </lineage>
</organism>
<dbReference type="GO" id="GO:0003676">
    <property type="term" value="F:nucleic acid binding"/>
    <property type="evidence" value="ECO:0007669"/>
    <property type="project" value="InterPro"/>
</dbReference>
<reference evidence="1 2" key="1">
    <citation type="journal article" date="2019" name="Environ. Microbiol.">
        <title>At the nexus of three kingdoms: the genome of the mycorrhizal fungus Gigaspora margarita provides insights into plant, endobacterial and fungal interactions.</title>
        <authorList>
            <person name="Venice F."/>
            <person name="Ghignone S."/>
            <person name="Salvioli di Fossalunga A."/>
            <person name="Amselem J."/>
            <person name="Novero M."/>
            <person name="Xianan X."/>
            <person name="Sedzielewska Toro K."/>
            <person name="Morin E."/>
            <person name="Lipzen A."/>
            <person name="Grigoriev I.V."/>
            <person name="Henrissat B."/>
            <person name="Martin F.M."/>
            <person name="Bonfante P."/>
        </authorList>
    </citation>
    <scope>NUCLEOTIDE SEQUENCE [LARGE SCALE GENOMIC DNA]</scope>
    <source>
        <strain evidence="1 2">BEG34</strain>
    </source>
</reference>
<dbReference type="OrthoDB" id="2483175at2759"/>
<comment type="caution">
    <text evidence="1">The sequence shown here is derived from an EMBL/GenBank/DDBJ whole genome shotgun (WGS) entry which is preliminary data.</text>
</comment>
<keyword evidence="2" id="KW-1185">Reference proteome</keyword>
<sequence length="260" mass="29475">MNEAVIYNGQKINFNDLFDLTLDTVENGPIELEYDFCQIRIDELLEGIDRSLIAEVWEVCSIENKSSVGQHVALLKNGFHLCTCILLIDSGVDEMMDALVNNELFVKGKSQENNDSILDASNILLFSNVAESWNTIKCASYESEQVTEGVQVIEDVQVTENMQVVEDDDFLEYEEVIRNDQFVEGDQIIEHTQNSETTYFDVQNSLRHIGKGRPTKMRIKSAIEKNKKVKTASDNSHHTSQCRCSVCKSKGHDKQNCPNK</sequence>
<dbReference type="Proteomes" id="UP000439903">
    <property type="component" value="Unassembled WGS sequence"/>
</dbReference>
<dbReference type="EMBL" id="WTPW01000664">
    <property type="protein sequence ID" value="KAF0490233.1"/>
    <property type="molecule type" value="Genomic_DNA"/>
</dbReference>
<evidence type="ECO:0000313" key="2">
    <source>
        <dbReference type="Proteomes" id="UP000439903"/>
    </source>
</evidence>
<dbReference type="GO" id="GO:0008270">
    <property type="term" value="F:zinc ion binding"/>
    <property type="evidence" value="ECO:0007669"/>
    <property type="project" value="InterPro"/>
</dbReference>
<dbReference type="AlphaFoldDB" id="A0A8H4EIG6"/>
<accession>A0A8H4EIG6</accession>
<dbReference type="InterPro" id="IPR036875">
    <property type="entry name" value="Znf_CCHC_sf"/>
</dbReference>
<name>A0A8H4EIG6_GIGMA</name>
<dbReference type="SUPFAM" id="SSF57756">
    <property type="entry name" value="Retrovirus zinc finger-like domains"/>
    <property type="match status" value="1"/>
</dbReference>
<protein>
    <submittedName>
        <fullName evidence="1">Protein far1-related sequence 5-like</fullName>
    </submittedName>
</protein>
<evidence type="ECO:0000313" key="1">
    <source>
        <dbReference type="EMBL" id="KAF0490233.1"/>
    </source>
</evidence>